<dbReference type="HOGENOM" id="CLU_799543_0_0_1"/>
<evidence type="ECO:0000259" key="6">
    <source>
        <dbReference type="PROSITE" id="PS50071"/>
    </source>
</evidence>
<evidence type="ECO:0000256" key="1">
    <source>
        <dbReference type="ARBA" id="ARBA00023125"/>
    </source>
</evidence>
<sequence length="347" mass="38901">MFCVQRPSVHKKQLNHTFNHDYLPLLENSFNENPFPSHADKAALAGRSGMSYQQIHVWFQNRRSRSRRVGKVLRKKPMFEDTASQVRADRCVTKPGETVVDLSCRDEPKTLDRFGQSFDHCAAIGLRPSAQTKLKYDLDWWPRRPSSAKPRRSPFDMDGLAERFSQLSVRDRTSGRGKKHRDSSHCRLAATSSITVVPLRAPHPALAQGQDALLPPLPPLVIRRTSASRSSRLRAFNPLNSSPSSSLLPSSVVSHRPEPPHKRRKVIPNTLPLCELPSLCKARSRSDSSRAPHGAPHSIPNISTSITPDFVQQKNDSLWVSAVGCHSLTSFPQRAIPSWDFRPEVAV</sequence>
<dbReference type="GO" id="GO:0000978">
    <property type="term" value="F:RNA polymerase II cis-regulatory region sequence-specific DNA binding"/>
    <property type="evidence" value="ECO:0007669"/>
    <property type="project" value="TreeGrafter"/>
</dbReference>
<dbReference type="CDD" id="cd00086">
    <property type="entry name" value="homeodomain"/>
    <property type="match status" value="1"/>
</dbReference>
<feature type="DNA-binding region" description="Homeobox" evidence="3">
    <location>
        <begin position="11"/>
        <end position="70"/>
    </location>
</feature>
<keyword evidence="3 4" id="KW-0539">Nucleus</keyword>
<dbReference type="OrthoDB" id="6159439at2759"/>
<keyword evidence="8" id="KW-1185">Reference proteome</keyword>
<dbReference type="SUPFAM" id="SSF46689">
    <property type="entry name" value="Homeodomain-like"/>
    <property type="match status" value="1"/>
</dbReference>
<dbReference type="GO" id="GO:0006357">
    <property type="term" value="P:regulation of transcription by RNA polymerase II"/>
    <property type="evidence" value="ECO:0007669"/>
    <property type="project" value="TreeGrafter"/>
</dbReference>
<dbReference type="InterPro" id="IPR001356">
    <property type="entry name" value="HD"/>
</dbReference>
<comment type="subcellular location">
    <subcellularLocation>
        <location evidence="3 4">Nucleus</location>
    </subcellularLocation>
</comment>
<evidence type="ECO:0000256" key="5">
    <source>
        <dbReference type="SAM" id="MobiDB-lite"/>
    </source>
</evidence>
<dbReference type="PANTHER" id="PTHR24324">
    <property type="entry name" value="HOMEOBOX PROTEIN HHEX"/>
    <property type="match status" value="1"/>
</dbReference>
<feature type="domain" description="Homeobox" evidence="6">
    <location>
        <begin position="9"/>
        <end position="69"/>
    </location>
</feature>
<evidence type="ECO:0000256" key="4">
    <source>
        <dbReference type="RuleBase" id="RU000682"/>
    </source>
</evidence>
<dbReference type="Proteomes" id="UP000054018">
    <property type="component" value="Unassembled WGS sequence"/>
</dbReference>
<dbReference type="AlphaFoldDB" id="A0A0C9ZLD9"/>
<protein>
    <recommendedName>
        <fullName evidence="6">Homeobox domain-containing protein</fullName>
    </recommendedName>
</protein>
<dbReference type="GO" id="GO:0030154">
    <property type="term" value="P:cell differentiation"/>
    <property type="evidence" value="ECO:0007669"/>
    <property type="project" value="TreeGrafter"/>
</dbReference>
<dbReference type="PROSITE" id="PS50071">
    <property type="entry name" value="HOMEOBOX_2"/>
    <property type="match status" value="1"/>
</dbReference>
<reference evidence="8" key="2">
    <citation type="submission" date="2015-01" db="EMBL/GenBank/DDBJ databases">
        <title>Evolutionary Origins and Diversification of the Mycorrhizal Mutualists.</title>
        <authorList>
            <consortium name="DOE Joint Genome Institute"/>
            <consortium name="Mycorrhizal Genomics Consortium"/>
            <person name="Kohler A."/>
            <person name="Kuo A."/>
            <person name="Nagy L.G."/>
            <person name="Floudas D."/>
            <person name="Copeland A."/>
            <person name="Barry K.W."/>
            <person name="Cichocki N."/>
            <person name="Veneault-Fourrey C."/>
            <person name="LaButti K."/>
            <person name="Lindquist E.A."/>
            <person name="Lipzen A."/>
            <person name="Lundell T."/>
            <person name="Morin E."/>
            <person name="Murat C."/>
            <person name="Riley R."/>
            <person name="Ohm R."/>
            <person name="Sun H."/>
            <person name="Tunlid A."/>
            <person name="Henrissat B."/>
            <person name="Grigoriev I.V."/>
            <person name="Hibbett D.S."/>
            <person name="Martin F."/>
        </authorList>
    </citation>
    <scope>NUCLEOTIDE SEQUENCE [LARGE SCALE GENOMIC DNA]</scope>
    <source>
        <strain evidence="8">441</strain>
    </source>
</reference>
<dbReference type="Pfam" id="PF00046">
    <property type="entry name" value="Homeodomain"/>
    <property type="match status" value="1"/>
</dbReference>
<dbReference type="InterPro" id="IPR051000">
    <property type="entry name" value="Homeobox_DNA-bind_prot"/>
</dbReference>
<evidence type="ECO:0000313" key="8">
    <source>
        <dbReference type="Proteomes" id="UP000054018"/>
    </source>
</evidence>
<keyword evidence="1 3" id="KW-0238">DNA-binding</keyword>
<dbReference type="PANTHER" id="PTHR24324:SF9">
    <property type="entry name" value="HOMEOBOX DOMAIN-CONTAINING PROTEIN"/>
    <property type="match status" value="1"/>
</dbReference>
<dbReference type="SMART" id="SM00389">
    <property type="entry name" value="HOX"/>
    <property type="match status" value="1"/>
</dbReference>
<dbReference type="EMBL" id="KN833687">
    <property type="protein sequence ID" value="KIK30251.1"/>
    <property type="molecule type" value="Genomic_DNA"/>
</dbReference>
<gene>
    <name evidence="7" type="ORF">PISMIDRAFT_390425</name>
</gene>
<proteinExistence type="predicted"/>
<name>A0A0C9ZLD9_9AGAM</name>
<dbReference type="InterPro" id="IPR009057">
    <property type="entry name" value="Homeodomain-like_sf"/>
</dbReference>
<evidence type="ECO:0000313" key="7">
    <source>
        <dbReference type="EMBL" id="KIK30251.1"/>
    </source>
</evidence>
<dbReference type="Gene3D" id="1.10.10.60">
    <property type="entry name" value="Homeodomain-like"/>
    <property type="match status" value="1"/>
</dbReference>
<organism evidence="7 8">
    <name type="scientific">Pisolithus microcarpus 441</name>
    <dbReference type="NCBI Taxonomy" id="765257"/>
    <lineage>
        <taxon>Eukaryota</taxon>
        <taxon>Fungi</taxon>
        <taxon>Dikarya</taxon>
        <taxon>Basidiomycota</taxon>
        <taxon>Agaricomycotina</taxon>
        <taxon>Agaricomycetes</taxon>
        <taxon>Agaricomycetidae</taxon>
        <taxon>Boletales</taxon>
        <taxon>Sclerodermatineae</taxon>
        <taxon>Pisolithaceae</taxon>
        <taxon>Pisolithus</taxon>
    </lineage>
</organism>
<dbReference type="STRING" id="765257.A0A0C9ZLD9"/>
<accession>A0A0C9ZLD9</accession>
<feature type="compositionally biased region" description="Low complexity" evidence="5">
    <location>
        <begin position="234"/>
        <end position="254"/>
    </location>
</feature>
<feature type="region of interest" description="Disordered" evidence="5">
    <location>
        <begin position="284"/>
        <end position="305"/>
    </location>
</feature>
<keyword evidence="2 3" id="KW-0371">Homeobox</keyword>
<evidence type="ECO:0000256" key="3">
    <source>
        <dbReference type="PROSITE-ProRule" id="PRU00108"/>
    </source>
</evidence>
<reference evidence="7 8" key="1">
    <citation type="submission" date="2014-04" db="EMBL/GenBank/DDBJ databases">
        <authorList>
            <consortium name="DOE Joint Genome Institute"/>
            <person name="Kuo A."/>
            <person name="Kohler A."/>
            <person name="Costa M.D."/>
            <person name="Nagy L.G."/>
            <person name="Floudas D."/>
            <person name="Copeland A."/>
            <person name="Barry K.W."/>
            <person name="Cichocki N."/>
            <person name="Veneault-Fourrey C."/>
            <person name="LaButti K."/>
            <person name="Lindquist E.A."/>
            <person name="Lipzen A."/>
            <person name="Lundell T."/>
            <person name="Morin E."/>
            <person name="Murat C."/>
            <person name="Sun H."/>
            <person name="Tunlid A."/>
            <person name="Henrissat B."/>
            <person name="Grigoriev I.V."/>
            <person name="Hibbett D.S."/>
            <person name="Martin F."/>
            <person name="Nordberg H.P."/>
            <person name="Cantor M.N."/>
            <person name="Hua S.X."/>
        </authorList>
    </citation>
    <scope>NUCLEOTIDE SEQUENCE [LARGE SCALE GENOMIC DNA]</scope>
    <source>
        <strain evidence="7 8">441</strain>
    </source>
</reference>
<feature type="region of interest" description="Disordered" evidence="5">
    <location>
        <begin position="234"/>
        <end position="265"/>
    </location>
</feature>
<evidence type="ECO:0000256" key="2">
    <source>
        <dbReference type="ARBA" id="ARBA00023155"/>
    </source>
</evidence>
<dbReference type="GO" id="GO:0005634">
    <property type="term" value="C:nucleus"/>
    <property type="evidence" value="ECO:0007669"/>
    <property type="project" value="UniProtKB-SubCell"/>
</dbReference>